<keyword evidence="3" id="KW-1185">Reference proteome</keyword>
<dbReference type="PANTHER" id="PTHR43679">
    <property type="entry name" value="OCTANOYLTRANSFERASE LIPM-RELATED"/>
    <property type="match status" value="1"/>
</dbReference>
<protein>
    <submittedName>
        <fullName evidence="2">Octanoyltransferase LipM</fullName>
        <ecNumber evidence="2">2.3.1.181</ecNumber>
    </submittedName>
</protein>
<dbReference type="SUPFAM" id="SSF55681">
    <property type="entry name" value="Class II aaRS and biotin synthetases"/>
    <property type="match status" value="1"/>
</dbReference>
<dbReference type="KEGG" id="plon:Pla110_20340"/>
<dbReference type="PROSITE" id="PS51733">
    <property type="entry name" value="BPL_LPL_CATALYTIC"/>
    <property type="match status" value="1"/>
</dbReference>
<organism evidence="2 3">
    <name type="scientific">Polystyrenella longa</name>
    <dbReference type="NCBI Taxonomy" id="2528007"/>
    <lineage>
        <taxon>Bacteria</taxon>
        <taxon>Pseudomonadati</taxon>
        <taxon>Planctomycetota</taxon>
        <taxon>Planctomycetia</taxon>
        <taxon>Planctomycetales</taxon>
        <taxon>Planctomycetaceae</taxon>
        <taxon>Polystyrenella</taxon>
    </lineage>
</organism>
<dbReference type="EC" id="2.3.1.181" evidence="2"/>
<evidence type="ECO:0000313" key="3">
    <source>
        <dbReference type="Proteomes" id="UP000317178"/>
    </source>
</evidence>
<evidence type="ECO:0000313" key="2">
    <source>
        <dbReference type="EMBL" id="QDU80307.1"/>
    </source>
</evidence>
<evidence type="ECO:0000259" key="1">
    <source>
        <dbReference type="PROSITE" id="PS51733"/>
    </source>
</evidence>
<dbReference type="PANTHER" id="PTHR43679:SF2">
    <property type="entry name" value="OCTANOYL-[GCVH]:PROTEIN N-OCTANOYLTRANSFERASE"/>
    <property type="match status" value="1"/>
</dbReference>
<dbReference type="Pfam" id="PF21948">
    <property type="entry name" value="LplA-B_cat"/>
    <property type="match status" value="1"/>
</dbReference>
<proteinExistence type="predicted"/>
<feature type="domain" description="BPL/LPL catalytic" evidence="1">
    <location>
        <begin position="31"/>
        <end position="223"/>
    </location>
</feature>
<dbReference type="InterPro" id="IPR004143">
    <property type="entry name" value="BPL_LPL_catalytic"/>
</dbReference>
<dbReference type="EMBL" id="CP036281">
    <property type="protein sequence ID" value="QDU80307.1"/>
    <property type="molecule type" value="Genomic_DNA"/>
</dbReference>
<dbReference type="InterPro" id="IPR045864">
    <property type="entry name" value="aa-tRNA-synth_II/BPL/LPL"/>
</dbReference>
<dbReference type="InterPro" id="IPR050664">
    <property type="entry name" value="Octanoyltrans_LipM/LipL"/>
</dbReference>
<dbReference type="RefSeq" id="WP_144995590.1">
    <property type="nucleotide sequence ID" value="NZ_CP036281.1"/>
</dbReference>
<keyword evidence="2" id="KW-0808">Transferase</keyword>
<name>A0A518CM51_9PLAN</name>
<dbReference type="OrthoDB" id="9774653at2"/>
<sequence>MSSCQLLLDLAPHSGVWNMAMDEALLDRADRDGISTVRLYRWELPTVSLGYFQKNEVHVSLEHLPRVRRLTGGGAILHHHEITYSCTLPASHELADQSELLYEIIHIAFIGYLAANHIQLEMRGQTVHAEGGFHAEPFLCFGRQDARDLVLENQKVLGSAQRRRRGAMLQHGSLVMRRSPFAPEFAGIRDLHPDILLPDNHSLMEDLGPALANALHSKSELVQVDGGLMQEVEKWSTEKYLHLDWKRK</sequence>
<accession>A0A518CM51</accession>
<reference evidence="2 3" key="1">
    <citation type="submission" date="2019-02" db="EMBL/GenBank/DDBJ databases">
        <title>Deep-cultivation of Planctomycetes and their phenomic and genomic characterization uncovers novel biology.</title>
        <authorList>
            <person name="Wiegand S."/>
            <person name="Jogler M."/>
            <person name="Boedeker C."/>
            <person name="Pinto D."/>
            <person name="Vollmers J."/>
            <person name="Rivas-Marin E."/>
            <person name="Kohn T."/>
            <person name="Peeters S.H."/>
            <person name="Heuer A."/>
            <person name="Rast P."/>
            <person name="Oberbeckmann S."/>
            <person name="Bunk B."/>
            <person name="Jeske O."/>
            <person name="Meyerdierks A."/>
            <person name="Storesund J.E."/>
            <person name="Kallscheuer N."/>
            <person name="Luecker S."/>
            <person name="Lage O.M."/>
            <person name="Pohl T."/>
            <person name="Merkel B.J."/>
            <person name="Hornburger P."/>
            <person name="Mueller R.-W."/>
            <person name="Bruemmer F."/>
            <person name="Labrenz M."/>
            <person name="Spormann A.M."/>
            <person name="Op den Camp H."/>
            <person name="Overmann J."/>
            <person name="Amann R."/>
            <person name="Jetten M.S.M."/>
            <person name="Mascher T."/>
            <person name="Medema M.H."/>
            <person name="Devos D.P."/>
            <person name="Kaster A.-K."/>
            <person name="Ovreas L."/>
            <person name="Rohde M."/>
            <person name="Galperin M.Y."/>
            <person name="Jogler C."/>
        </authorList>
    </citation>
    <scope>NUCLEOTIDE SEQUENCE [LARGE SCALE GENOMIC DNA]</scope>
    <source>
        <strain evidence="2 3">Pla110</strain>
    </source>
</reference>
<dbReference type="Gene3D" id="3.30.930.10">
    <property type="entry name" value="Bira Bifunctional Protein, Domain 2"/>
    <property type="match status" value="1"/>
</dbReference>
<dbReference type="GO" id="GO:0033819">
    <property type="term" value="F:lipoyl(octanoyl) transferase activity"/>
    <property type="evidence" value="ECO:0007669"/>
    <property type="project" value="UniProtKB-EC"/>
</dbReference>
<gene>
    <name evidence="2" type="primary">lipM</name>
    <name evidence="2" type="ORF">Pla110_20340</name>
</gene>
<dbReference type="AlphaFoldDB" id="A0A518CM51"/>
<dbReference type="Proteomes" id="UP000317178">
    <property type="component" value="Chromosome"/>
</dbReference>
<keyword evidence="2" id="KW-0012">Acyltransferase</keyword>